<proteinExistence type="predicted"/>
<dbReference type="InterPro" id="IPR000477">
    <property type="entry name" value="RT_dom"/>
</dbReference>
<dbReference type="AlphaFoldDB" id="A0AAV3R0M8"/>
<keyword evidence="3" id="KW-1185">Reference proteome</keyword>
<sequence>MVDLVKAYDMVEWESLWTGMLAMGFPQRFLFLLQCWITKASFSINLNGTLRGWFASSRGLRQGDPISSYLFYLGLGDF</sequence>
<dbReference type="Proteomes" id="UP001454036">
    <property type="component" value="Unassembled WGS sequence"/>
</dbReference>
<evidence type="ECO:0000313" key="2">
    <source>
        <dbReference type="EMBL" id="GAA0169909.1"/>
    </source>
</evidence>
<name>A0AAV3R0M8_LITER</name>
<organism evidence="2 3">
    <name type="scientific">Lithospermum erythrorhizon</name>
    <name type="common">Purple gromwell</name>
    <name type="synonym">Lithospermum officinale var. erythrorhizon</name>
    <dbReference type="NCBI Taxonomy" id="34254"/>
    <lineage>
        <taxon>Eukaryota</taxon>
        <taxon>Viridiplantae</taxon>
        <taxon>Streptophyta</taxon>
        <taxon>Embryophyta</taxon>
        <taxon>Tracheophyta</taxon>
        <taxon>Spermatophyta</taxon>
        <taxon>Magnoliopsida</taxon>
        <taxon>eudicotyledons</taxon>
        <taxon>Gunneridae</taxon>
        <taxon>Pentapetalae</taxon>
        <taxon>asterids</taxon>
        <taxon>lamiids</taxon>
        <taxon>Boraginales</taxon>
        <taxon>Boraginaceae</taxon>
        <taxon>Boraginoideae</taxon>
        <taxon>Lithospermeae</taxon>
        <taxon>Lithospermum</taxon>
    </lineage>
</organism>
<reference evidence="2 3" key="1">
    <citation type="submission" date="2024-01" db="EMBL/GenBank/DDBJ databases">
        <title>The complete chloroplast genome sequence of Lithospermum erythrorhizon: insights into the phylogenetic relationship among Boraginaceae species and the maternal lineages of purple gromwells.</title>
        <authorList>
            <person name="Okada T."/>
            <person name="Watanabe K."/>
        </authorList>
    </citation>
    <scope>NUCLEOTIDE SEQUENCE [LARGE SCALE GENOMIC DNA]</scope>
</reference>
<dbReference type="EMBL" id="BAABME010007018">
    <property type="protein sequence ID" value="GAA0169909.1"/>
    <property type="molecule type" value="Genomic_DNA"/>
</dbReference>
<dbReference type="PROSITE" id="PS50878">
    <property type="entry name" value="RT_POL"/>
    <property type="match status" value="1"/>
</dbReference>
<evidence type="ECO:0000313" key="3">
    <source>
        <dbReference type="Proteomes" id="UP001454036"/>
    </source>
</evidence>
<feature type="domain" description="Reverse transcriptase" evidence="1">
    <location>
        <begin position="1"/>
        <end position="78"/>
    </location>
</feature>
<accession>A0AAV3R0M8</accession>
<protein>
    <recommendedName>
        <fullName evidence="1">Reverse transcriptase domain-containing protein</fullName>
    </recommendedName>
</protein>
<dbReference type="Pfam" id="PF00078">
    <property type="entry name" value="RVT_1"/>
    <property type="match status" value="1"/>
</dbReference>
<comment type="caution">
    <text evidence="2">The sequence shown here is derived from an EMBL/GenBank/DDBJ whole genome shotgun (WGS) entry which is preliminary data.</text>
</comment>
<evidence type="ECO:0000259" key="1">
    <source>
        <dbReference type="PROSITE" id="PS50878"/>
    </source>
</evidence>
<gene>
    <name evidence="2" type="ORF">LIER_24289</name>
</gene>